<protein>
    <submittedName>
        <fullName evidence="2 4">Uncharacterized protein</fullName>
    </submittedName>
</protein>
<evidence type="ECO:0000313" key="4">
    <source>
        <dbReference type="WBParaSite" id="SRAE_X000231850.1"/>
    </source>
</evidence>
<dbReference type="WormBase" id="SRAE_X000231850">
    <property type="protein sequence ID" value="SRP11574"/>
    <property type="gene ID" value="WBGene00267902"/>
</dbReference>
<evidence type="ECO:0000313" key="2">
    <source>
        <dbReference type="EMBL" id="CEF60583.1"/>
    </source>
</evidence>
<evidence type="ECO:0000313" key="3">
    <source>
        <dbReference type="Proteomes" id="UP000035682"/>
    </source>
</evidence>
<feature type="region of interest" description="Disordered" evidence="1">
    <location>
        <begin position="209"/>
        <end position="281"/>
    </location>
</feature>
<organism evidence="2">
    <name type="scientific">Strongyloides ratti</name>
    <name type="common">Parasitic roundworm</name>
    <dbReference type="NCBI Taxonomy" id="34506"/>
    <lineage>
        <taxon>Eukaryota</taxon>
        <taxon>Metazoa</taxon>
        <taxon>Ecdysozoa</taxon>
        <taxon>Nematoda</taxon>
        <taxon>Chromadorea</taxon>
        <taxon>Rhabditida</taxon>
        <taxon>Tylenchina</taxon>
        <taxon>Panagrolaimomorpha</taxon>
        <taxon>Strongyloidoidea</taxon>
        <taxon>Strongyloididae</taxon>
        <taxon>Strongyloides</taxon>
    </lineage>
</organism>
<reference evidence="4" key="3">
    <citation type="submission" date="2020-12" db="UniProtKB">
        <authorList>
            <consortium name="WormBaseParasite"/>
        </authorList>
    </citation>
    <scope>IDENTIFICATION</scope>
</reference>
<feature type="compositionally biased region" description="Basic and acidic residues" evidence="1">
    <location>
        <begin position="268"/>
        <end position="281"/>
    </location>
</feature>
<evidence type="ECO:0000256" key="1">
    <source>
        <dbReference type="SAM" id="MobiDB-lite"/>
    </source>
</evidence>
<reference evidence="2" key="2">
    <citation type="submission" date="2014-09" db="EMBL/GenBank/DDBJ databases">
        <authorList>
            <person name="Aslett A.Martin."/>
        </authorList>
    </citation>
    <scope>NUCLEOTIDE SEQUENCE</scope>
    <source>
        <strain evidence="2">ED321 Heterogonic</strain>
    </source>
</reference>
<accession>A0A090MQY3</accession>
<dbReference type="AlphaFoldDB" id="A0A090MQY3"/>
<gene>
    <name evidence="2 4 5" type="ORF">SRAE_X000231850</name>
</gene>
<sequence length="281" mass="32380">MLLTITPLNFENYGEISSALSKLNFLQTLEVVRSDIVKTVKYDQLKKEILKMFDELIIEDFGVPKQCYVYVFVGDHVFLNSLCHKWNQLVSVKNSDGANNPLFSRNNSESFAGYIVYAVMQKLILFNKDFVPYNVISLDLLSLEQKICEVNYTDKNTQSIKSLIKDGSLKVLNCKRFESLNAKIKQLFNLSKNRRNSCSTIMSKLKRASYQTGRTGNGERRDGPSGSEEVAEKSFQFTRRSRSKRCELLRVKDKKQRQKMAKHQKNARNAEAKNDFKTPNE</sequence>
<evidence type="ECO:0000313" key="5">
    <source>
        <dbReference type="WormBase" id="SRAE_X000231850"/>
    </source>
</evidence>
<feature type="compositionally biased region" description="Basic residues" evidence="1">
    <location>
        <begin position="252"/>
        <end position="266"/>
    </location>
</feature>
<keyword evidence="3" id="KW-1185">Reference proteome</keyword>
<dbReference type="CTD" id="36385396"/>
<reference evidence="3" key="1">
    <citation type="submission" date="2014-09" db="EMBL/GenBank/DDBJ databases">
        <authorList>
            <person name="Martin A.A."/>
        </authorList>
    </citation>
    <scope>NUCLEOTIDE SEQUENCE</scope>
    <source>
        <strain evidence="3">ED321</strain>
    </source>
</reference>
<dbReference type="Proteomes" id="UP000035682">
    <property type="component" value="Unplaced"/>
</dbReference>
<name>A0A090MQY3_STRRB</name>
<dbReference type="EMBL" id="LN609400">
    <property type="protein sequence ID" value="CEF60583.1"/>
    <property type="molecule type" value="Genomic_DNA"/>
</dbReference>
<dbReference type="GeneID" id="36385396"/>
<proteinExistence type="predicted"/>
<dbReference type="WBParaSite" id="SRAE_X000231850.1">
    <property type="protein sequence ID" value="SRAE_X000231850.1"/>
    <property type="gene ID" value="WBGene00267902"/>
</dbReference>
<dbReference type="RefSeq" id="XP_024499792.1">
    <property type="nucleotide sequence ID" value="XM_024645517.1"/>
</dbReference>